<reference evidence="2" key="1">
    <citation type="submission" date="2020-08" db="EMBL/GenBank/DDBJ databases">
        <title>Multicomponent nature underlies the extraordinary mechanical properties of spider dragline silk.</title>
        <authorList>
            <person name="Kono N."/>
            <person name="Nakamura H."/>
            <person name="Mori M."/>
            <person name="Yoshida Y."/>
            <person name="Ohtoshi R."/>
            <person name="Malay A.D."/>
            <person name="Moran D.A.P."/>
            <person name="Tomita M."/>
            <person name="Numata K."/>
            <person name="Arakawa K."/>
        </authorList>
    </citation>
    <scope>NUCLEOTIDE SEQUENCE</scope>
</reference>
<evidence type="ECO:0000313" key="3">
    <source>
        <dbReference type="Proteomes" id="UP000886998"/>
    </source>
</evidence>
<keyword evidence="3" id="KW-1185">Reference proteome</keyword>
<dbReference type="AlphaFoldDB" id="A0A8X6Y2M8"/>
<feature type="region of interest" description="Disordered" evidence="1">
    <location>
        <begin position="27"/>
        <end position="46"/>
    </location>
</feature>
<comment type="caution">
    <text evidence="2">The sequence shown here is derived from an EMBL/GenBank/DDBJ whole genome shotgun (WGS) entry which is preliminary data.</text>
</comment>
<accession>A0A8X6Y2M8</accession>
<name>A0A8X6Y2M8_9ARAC</name>
<organism evidence="2 3">
    <name type="scientific">Trichonephila inaurata madagascariensis</name>
    <dbReference type="NCBI Taxonomy" id="2747483"/>
    <lineage>
        <taxon>Eukaryota</taxon>
        <taxon>Metazoa</taxon>
        <taxon>Ecdysozoa</taxon>
        <taxon>Arthropoda</taxon>
        <taxon>Chelicerata</taxon>
        <taxon>Arachnida</taxon>
        <taxon>Araneae</taxon>
        <taxon>Araneomorphae</taxon>
        <taxon>Entelegynae</taxon>
        <taxon>Araneoidea</taxon>
        <taxon>Nephilidae</taxon>
        <taxon>Trichonephila</taxon>
        <taxon>Trichonephila inaurata</taxon>
    </lineage>
</organism>
<evidence type="ECO:0000256" key="1">
    <source>
        <dbReference type="SAM" id="MobiDB-lite"/>
    </source>
</evidence>
<sequence>MKQNLVYGVKLPRDSTTHAKTCLQVPRFHPKSTKTRSNSPHGPIAGDPLLSGRSGIGSSSCYHLRRNLVFLFFILLFQIHGHESNNILKDDYFFNTSGF</sequence>
<protein>
    <submittedName>
        <fullName evidence="2">Uncharacterized protein</fullName>
    </submittedName>
</protein>
<gene>
    <name evidence="2" type="ORF">TNIN_272011</name>
</gene>
<proteinExistence type="predicted"/>
<evidence type="ECO:0000313" key="2">
    <source>
        <dbReference type="EMBL" id="GFY63804.1"/>
    </source>
</evidence>
<dbReference type="EMBL" id="BMAV01014941">
    <property type="protein sequence ID" value="GFY63804.1"/>
    <property type="molecule type" value="Genomic_DNA"/>
</dbReference>
<dbReference type="Proteomes" id="UP000886998">
    <property type="component" value="Unassembled WGS sequence"/>
</dbReference>